<dbReference type="Pfam" id="PF05742">
    <property type="entry name" value="TANGO2"/>
    <property type="match status" value="1"/>
</dbReference>
<dbReference type="GO" id="GO:0009306">
    <property type="term" value="P:protein secretion"/>
    <property type="evidence" value="ECO:0007669"/>
    <property type="project" value="TreeGrafter"/>
</dbReference>
<evidence type="ECO:0000313" key="1">
    <source>
        <dbReference type="EMBL" id="WFD28980.1"/>
    </source>
</evidence>
<dbReference type="InterPro" id="IPR008551">
    <property type="entry name" value="TANGO2"/>
</dbReference>
<name>A0AAF0EMS7_9BASI</name>
<dbReference type="PANTHER" id="PTHR17985:SF8">
    <property type="entry name" value="TRANSPORT AND GOLGI ORGANIZATION PROTEIN 2 HOMOLOG"/>
    <property type="match status" value="1"/>
</dbReference>
<dbReference type="PANTHER" id="PTHR17985">
    <property type="entry name" value="SER/THR-RICH PROTEIN T10 IN DGCR REGION"/>
    <property type="match status" value="1"/>
</dbReference>
<evidence type="ECO:0008006" key="3">
    <source>
        <dbReference type="Google" id="ProtNLM"/>
    </source>
</evidence>
<accession>A0AAF0EMS7</accession>
<dbReference type="AlphaFoldDB" id="A0AAF0EMS7"/>
<keyword evidence="2" id="KW-1185">Reference proteome</keyword>
<dbReference type="GO" id="GO:0005794">
    <property type="term" value="C:Golgi apparatus"/>
    <property type="evidence" value="ECO:0007669"/>
    <property type="project" value="TreeGrafter"/>
</dbReference>
<organism evidence="1 2">
    <name type="scientific">Malassezia nana</name>
    <dbReference type="NCBI Taxonomy" id="180528"/>
    <lineage>
        <taxon>Eukaryota</taxon>
        <taxon>Fungi</taxon>
        <taxon>Dikarya</taxon>
        <taxon>Basidiomycota</taxon>
        <taxon>Ustilaginomycotina</taxon>
        <taxon>Malasseziomycetes</taxon>
        <taxon>Malasseziales</taxon>
        <taxon>Malasseziaceae</taxon>
        <taxon>Malassezia</taxon>
    </lineage>
</organism>
<protein>
    <recommendedName>
        <fullName evidence="3">NRDE family protein</fullName>
    </recommendedName>
</protein>
<dbReference type="Proteomes" id="UP001213623">
    <property type="component" value="Chromosome 8"/>
</dbReference>
<gene>
    <name evidence="1" type="ORF">MNAN1_003999</name>
</gene>
<proteinExistence type="predicted"/>
<sequence>MCVPVCVAPNQSILASNRDEFLARPASPAQWRTVQGPNGRETSVLCGLDSLAGGTWLAVTRNGAFSVLTNVTEEPRPTVDEQGRPLQSRGELVLAWLEAQQSAPSVDEASVLDSLHRMRQRYAGFNLLVGSVHGAEIHLGHVSNRGEATMPLLTGANTGPTGGMSNSTWSTPWPKIEHGQAHLQQVLKETRTTQDALIHRLFDVLRYDEDR</sequence>
<dbReference type="GO" id="GO:0007030">
    <property type="term" value="P:Golgi organization"/>
    <property type="evidence" value="ECO:0007669"/>
    <property type="project" value="TreeGrafter"/>
</dbReference>
<evidence type="ECO:0000313" key="2">
    <source>
        <dbReference type="Proteomes" id="UP001213623"/>
    </source>
</evidence>
<reference evidence="1" key="1">
    <citation type="submission" date="2023-03" db="EMBL/GenBank/DDBJ databases">
        <title>Mating type loci evolution in Malassezia.</title>
        <authorList>
            <person name="Coelho M.A."/>
        </authorList>
    </citation>
    <scope>NUCLEOTIDE SEQUENCE</scope>
    <source>
        <strain evidence="1">CBS 9557</strain>
    </source>
</reference>
<dbReference type="EMBL" id="CP119899">
    <property type="protein sequence ID" value="WFD28980.1"/>
    <property type="molecule type" value="Genomic_DNA"/>
</dbReference>